<keyword evidence="1 4" id="KW-0413">Isomerase</keyword>
<feature type="compositionally biased region" description="Polar residues" evidence="2">
    <location>
        <begin position="14"/>
        <end position="26"/>
    </location>
</feature>
<dbReference type="InterPro" id="IPR046357">
    <property type="entry name" value="PPIase_dom_sf"/>
</dbReference>
<name>A0A2Z2KQF0_9BACL</name>
<dbReference type="EMBL" id="CP021780">
    <property type="protein sequence ID" value="ASA21088.1"/>
    <property type="molecule type" value="Genomic_DNA"/>
</dbReference>
<proteinExistence type="predicted"/>
<dbReference type="Gene3D" id="1.10.4030.10">
    <property type="entry name" value="Porin chaperone SurA, peptide-binding domain"/>
    <property type="match status" value="1"/>
</dbReference>
<organism evidence="4 5">
    <name type="scientific">Paenibacillus donghaensis</name>
    <dbReference type="NCBI Taxonomy" id="414771"/>
    <lineage>
        <taxon>Bacteria</taxon>
        <taxon>Bacillati</taxon>
        <taxon>Bacillota</taxon>
        <taxon>Bacilli</taxon>
        <taxon>Bacillales</taxon>
        <taxon>Paenibacillaceae</taxon>
        <taxon>Paenibacillus</taxon>
    </lineage>
</organism>
<feature type="region of interest" description="Disordered" evidence="2">
    <location>
        <begin position="52"/>
        <end position="71"/>
    </location>
</feature>
<dbReference type="Pfam" id="PF13624">
    <property type="entry name" value="SurA_N_3"/>
    <property type="match status" value="1"/>
</dbReference>
<dbReference type="Pfam" id="PF13616">
    <property type="entry name" value="Rotamase_3"/>
    <property type="match status" value="1"/>
</dbReference>
<dbReference type="SUPFAM" id="SSF109998">
    <property type="entry name" value="Triger factor/SurA peptide-binding domain-like"/>
    <property type="match status" value="1"/>
</dbReference>
<dbReference type="PROSITE" id="PS50198">
    <property type="entry name" value="PPIC_PPIASE_2"/>
    <property type="match status" value="1"/>
</dbReference>
<dbReference type="KEGG" id="pdh:B9T62_09995"/>
<dbReference type="InterPro" id="IPR050245">
    <property type="entry name" value="PrsA_foldase"/>
</dbReference>
<evidence type="ECO:0000256" key="1">
    <source>
        <dbReference type="PROSITE-ProRule" id="PRU00278"/>
    </source>
</evidence>
<protein>
    <submittedName>
        <fullName evidence="4">Peptidylprolyl isomerase</fullName>
    </submittedName>
</protein>
<evidence type="ECO:0000313" key="4">
    <source>
        <dbReference type="EMBL" id="ASA21088.1"/>
    </source>
</evidence>
<dbReference type="AlphaFoldDB" id="A0A2Z2KQF0"/>
<dbReference type="PANTHER" id="PTHR47245">
    <property type="entry name" value="PEPTIDYLPROLYL ISOMERASE"/>
    <property type="match status" value="1"/>
</dbReference>
<feature type="compositionally biased region" description="Low complexity" evidence="2">
    <location>
        <begin position="368"/>
        <end position="383"/>
    </location>
</feature>
<dbReference type="InterPro" id="IPR027304">
    <property type="entry name" value="Trigger_fact/SurA_dom_sf"/>
</dbReference>
<keyword evidence="5" id="KW-1185">Reference proteome</keyword>
<feature type="domain" description="PpiC" evidence="3">
    <location>
        <begin position="224"/>
        <end position="314"/>
    </location>
</feature>
<dbReference type="SUPFAM" id="SSF54534">
    <property type="entry name" value="FKBP-like"/>
    <property type="match status" value="1"/>
</dbReference>
<dbReference type="RefSeq" id="WP_087915101.1">
    <property type="nucleotide sequence ID" value="NZ_CP021780.1"/>
</dbReference>
<feature type="compositionally biased region" description="Low complexity" evidence="2">
    <location>
        <begin position="29"/>
        <end position="39"/>
    </location>
</feature>
<feature type="region of interest" description="Disordered" evidence="2">
    <location>
        <begin position="350"/>
        <end position="383"/>
    </location>
</feature>
<dbReference type="InterPro" id="IPR000297">
    <property type="entry name" value="PPIase_PpiC"/>
</dbReference>
<keyword evidence="1" id="KW-0697">Rotamase</keyword>
<feature type="compositionally biased region" description="Basic and acidic residues" evidence="2">
    <location>
        <begin position="1"/>
        <end position="13"/>
    </location>
</feature>
<feature type="region of interest" description="Disordered" evidence="2">
    <location>
        <begin position="1"/>
        <end position="41"/>
    </location>
</feature>
<sequence>MDKKDLNENEHQNDNGTTEESNTFENNKAPAPADSAAAPELIKAKPAANVPVMNKVGQTPPGTPSTPGKGGKGWMITSLALAVVLIIVLIKPPFQKTDSATTVASVNGTDITKEQLYDKLLEAGGESTLQGLITTSLVDQEAEKAKVTVTDADIEAEIKDLTAQFGGEEALNAALTQSSMTLDDLKEQMPLQIKVRKILEPQIKITDEDIKKYFDENKATYNVEEQVRASHILVKTQAEADAILKQLKDGADFAALAQEKSIDPVSAAQGGDLDFFTRSMMVQEFSDAAFKLKTGDLSGVVKSEKGYHIIKATDHKDAHSYTLDEKKEEIRKLLIQKKVSEMSATWMEETTSKAKITNSLTDTDKPEVSPAASPAATAEPAKK</sequence>
<accession>A0A2Z2KQF0</accession>
<dbReference type="Proteomes" id="UP000249890">
    <property type="component" value="Chromosome"/>
</dbReference>
<dbReference type="GO" id="GO:0003755">
    <property type="term" value="F:peptidyl-prolyl cis-trans isomerase activity"/>
    <property type="evidence" value="ECO:0007669"/>
    <property type="project" value="UniProtKB-KW"/>
</dbReference>
<reference evidence="4 5" key="1">
    <citation type="submission" date="2017-06" db="EMBL/GenBank/DDBJ databases">
        <title>Complete genome sequence of Paenibacillus donghaensis KCTC 13049T isolated from East Sea sediment, South Korea.</title>
        <authorList>
            <person name="Jung B.K."/>
            <person name="Hong S.-J."/>
            <person name="Shin J.-H."/>
        </authorList>
    </citation>
    <scope>NUCLEOTIDE SEQUENCE [LARGE SCALE GENOMIC DNA]</scope>
    <source>
        <strain evidence="4 5">KCTC 13049</strain>
    </source>
</reference>
<evidence type="ECO:0000256" key="2">
    <source>
        <dbReference type="SAM" id="MobiDB-lite"/>
    </source>
</evidence>
<evidence type="ECO:0000313" key="5">
    <source>
        <dbReference type="Proteomes" id="UP000249890"/>
    </source>
</evidence>
<gene>
    <name evidence="4" type="ORF">B9T62_09995</name>
</gene>
<dbReference type="PANTHER" id="PTHR47245:SF2">
    <property type="entry name" value="PEPTIDYL-PROLYL CIS-TRANS ISOMERASE HP_0175-RELATED"/>
    <property type="match status" value="1"/>
</dbReference>
<dbReference type="OrthoDB" id="14196at2"/>
<dbReference type="Gene3D" id="3.10.50.40">
    <property type="match status" value="1"/>
</dbReference>
<evidence type="ECO:0000259" key="3">
    <source>
        <dbReference type="PROSITE" id="PS50198"/>
    </source>
</evidence>